<reference evidence="9" key="1">
    <citation type="submission" date="2021-01" db="EMBL/GenBank/DDBJ databases">
        <title>Fulvivirga kasyanovii gen. nov., sp nov., a novel member of the phylum Bacteroidetes isolated from seawater in a mussel farm.</title>
        <authorList>
            <person name="Zhao L.-H."/>
            <person name="Wang Z.-J."/>
        </authorList>
    </citation>
    <scope>NUCLEOTIDE SEQUENCE</scope>
    <source>
        <strain evidence="9">29W222</strain>
    </source>
</reference>
<dbReference type="InterPro" id="IPR050250">
    <property type="entry name" value="Macrolide_Exporter_MacB"/>
</dbReference>
<feature type="domain" description="ABC3 transporter permease C-terminal" evidence="7">
    <location>
        <begin position="691"/>
        <end position="803"/>
    </location>
</feature>
<dbReference type="GO" id="GO:0005886">
    <property type="term" value="C:plasma membrane"/>
    <property type="evidence" value="ECO:0007669"/>
    <property type="project" value="UniProtKB-SubCell"/>
</dbReference>
<dbReference type="AlphaFoldDB" id="A0A937FV52"/>
<feature type="transmembrane region" description="Helical" evidence="6">
    <location>
        <begin position="340"/>
        <end position="363"/>
    </location>
</feature>
<dbReference type="GO" id="GO:0022857">
    <property type="term" value="F:transmembrane transporter activity"/>
    <property type="evidence" value="ECO:0007669"/>
    <property type="project" value="TreeGrafter"/>
</dbReference>
<dbReference type="RefSeq" id="WP_202854440.1">
    <property type="nucleotide sequence ID" value="NZ_JAEUGD010000002.1"/>
</dbReference>
<keyword evidence="5 6" id="KW-0472">Membrane</keyword>
<feature type="domain" description="MacB-like periplasmic core" evidence="8">
    <location>
        <begin position="443"/>
        <end position="611"/>
    </location>
</feature>
<feature type="transmembrane region" description="Helical" evidence="6">
    <location>
        <begin position="432"/>
        <end position="455"/>
    </location>
</feature>
<evidence type="ECO:0000256" key="2">
    <source>
        <dbReference type="ARBA" id="ARBA00022475"/>
    </source>
</evidence>
<evidence type="ECO:0000259" key="8">
    <source>
        <dbReference type="Pfam" id="PF12704"/>
    </source>
</evidence>
<comment type="subcellular location">
    <subcellularLocation>
        <location evidence="1">Cell membrane</location>
        <topology evidence="1">Multi-pass membrane protein</topology>
    </subcellularLocation>
</comment>
<name>A0A937FV52_9BACT</name>
<comment type="caution">
    <text evidence="9">The sequence shown here is derived from an EMBL/GenBank/DDBJ whole genome shotgun (WGS) entry which is preliminary data.</text>
</comment>
<evidence type="ECO:0000313" key="10">
    <source>
        <dbReference type="Proteomes" id="UP000614216"/>
    </source>
</evidence>
<feature type="domain" description="ABC3 transporter permease C-terminal" evidence="7">
    <location>
        <begin position="299"/>
        <end position="413"/>
    </location>
</feature>
<proteinExistence type="predicted"/>
<feature type="domain" description="MacB-like periplasmic core" evidence="8">
    <location>
        <begin position="21"/>
        <end position="248"/>
    </location>
</feature>
<feature type="transmembrane region" description="Helical" evidence="6">
    <location>
        <begin position="731"/>
        <end position="753"/>
    </location>
</feature>
<organism evidence="9 10">
    <name type="scientific">Fulvivirga marina</name>
    <dbReference type="NCBI Taxonomy" id="2494733"/>
    <lineage>
        <taxon>Bacteria</taxon>
        <taxon>Pseudomonadati</taxon>
        <taxon>Bacteroidota</taxon>
        <taxon>Cytophagia</taxon>
        <taxon>Cytophagales</taxon>
        <taxon>Fulvivirgaceae</taxon>
        <taxon>Fulvivirga</taxon>
    </lineage>
</organism>
<keyword evidence="10" id="KW-1185">Reference proteome</keyword>
<evidence type="ECO:0000256" key="4">
    <source>
        <dbReference type="ARBA" id="ARBA00022989"/>
    </source>
</evidence>
<gene>
    <name evidence="9" type="ORF">JMN32_01175</name>
</gene>
<evidence type="ECO:0000313" key="9">
    <source>
        <dbReference type="EMBL" id="MBL6444900.1"/>
    </source>
</evidence>
<keyword evidence="4 6" id="KW-1133">Transmembrane helix</keyword>
<feature type="transmembrane region" description="Helical" evidence="6">
    <location>
        <begin position="773"/>
        <end position="791"/>
    </location>
</feature>
<dbReference type="InterPro" id="IPR025857">
    <property type="entry name" value="MacB_PCD"/>
</dbReference>
<feature type="transmembrane region" description="Helical" evidence="6">
    <location>
        <begin position="20"/>
        <end position="40"/>
    </location>
</feature>
<dbReference type="PANTHER" id="PTHR30572:SF18">
    <property type="entry name" value="ABC-TYPE MACROLIDE FAMILY EXPORT SYSTEM PERMEASE COMPONENT 2"/>
    <property type="match status" value="1"/>
</dbReference>
<dbReference type="EMBL" id="JAEUGD010000002">
    <property type="protein sequence ID" value="MBL6444900.1"/>
    <property type="molecule type" value="Genomic_DNA"/>
</dbReference>
<feature type="transmembrane region" description="Helical" evidence="6">
    <location>
        <begin position="690"/>
        <end position="711"/>
    </location>
</feature>
<keyword evidence="2" id="KW-1003">Cell membrane</keyword>
<sequence length="810" mass="90542">MIKNYLKITFRNIMRNKLFAAINILGLSVSLACCLLLFLYTSEQLSYDQHHGKRLLRVTSHLTQKSGEAINIGSSSMPIAPVIESEIPEIKNSIRILMPTLFGSKDLISYEDEAFYIDGGMVTEPDFFDVLKYKFVKGSAEQAFPHNNAVVLDKKTAARIFGSQDPMGKTIKLNSLTGAQDYEVTGVIENDGYPTHLKPTYVISRETSIWKPFISQFDASWVGNNLVYTYLELDDRADISAVEEKIHKIFIKNGGAEMKELGFSKEMHLQPIEDVHTSANLEMDSFQGRSLVFIQVLVTIGVLILILACVNYINLATAQAGNRAMEVGVRKVMGVTSKGLIVQFLGESFIIVFISLLFSILFAEMALPFFNYLVDDQIILSSENMWIIGKYLLMFLLITGLLAGLYPAFYLASFKPAQVLKGKNKDKGVAALLRKGLVVFQFVISIALISSIIVISQQVEFIKSKDLGFNKNSKMVIPLSTDEAAASYPVLKQKFVKNASVGKVTGAHSVPGSHILSDILAYKKGQTMDDAVRIIRNPVEYDYFQLFDIQLLAGNYFDGPEKDTLVSKVIINKTAADRFGYTPEGAIGEILYFDFGTMNFQYRVVGVVYDIHQVSLHDEIYPMMFQLSDGNSAQNMVLEINSDDYQQVLSSLGSDWKQLLPDTPFEYFTLEDHLDKQYAADKSTFDLIKYFAVISVIISCLGLYALSMFFAERRFKEIGVRKALGAEVKDILIMVSGDLSKLIILAFVLSIPISIYGMDKWLQTFAYRITPGVGTYLLAGFISIFIGWVTISYQSLRAARTSPVNVLKDE</sequence>
<dbReference type="InterPro" id="IPR003838">
    <property type="entry name" value="ABC3_permease_C"/>
</dbReference>
<dbReference type="PANTHER" id="PTHR30572">
    <property type="entry name" value="MEMBRANE COMPONENT OF TRANSPORTER-RELATED"/>
    <property type="match status" value="1"/>
</dbReference>
<dbReference type="Proteomes" id="UP000614216">
    <property type="component" value="Unassembled WGS sequence"/>
</dbReference>
<feature type="transmembrane region" description="Helical" evidence="6">
    <location>
        <begin position="391"/>
        <end position="412"/>
    </location>
</feature>
<keyword evidence="3 6" id="KW-0812">Transmembrane</keyword>
<dbReference type="PROSITE" id="PS51257">
    <property type="entry name" value="PROKAR_LIPOPROTEIN"/>
    <property type="match status" value="1"/>
</dbReference>
<evidence type="ECO:0000256" key="3">
    <source>
        <dbReference type="ARBA" id="ARBA00022692"/>
    </source>
</evidence>
<dbReference type="Pfam" id="PF12704">
    <property type="entry name" value="MacB_PCD"/>
    <property type="match status" value="2"/>
</dbReference>
<protein>
    <submittedName>
        <fullName evidence="9">ABC transporter permease</fullName>
    </submittedName>
</protein>
<evidence type="ECO:0000256" key="5">
    <source>
        <dbReference type="ARBA" id="ARBA00023136"/>
    </source>
</evidence>
<dbReference type="Pfam" id="PF02687">
    <property type="entry name" value="FtsX"/>
    <property type="match status" value="2"/>
</dbReference>
<evidence type="ECO:0000259" key="7">
    <source>
        <dbReference type="Pfam" id="PF02687"/>
    </source>
</evidence>
<feature type="transmembrane region" description="Helical" evidence="6">
    <location>
        <begin position="292"/>
        <end position="313"/>
    </location>
</feature>
<evidence type="ECO:0000256" key="1">
    <source>
        <dbReference type="ARBA" id="ARBA00004651"/>
    </source>
</evidence>
<accession>A0A937FV52</accession>
<evidence type="ECO:0000256" key="6">
    <source>
        <dbReference type="SAM" id="Phobius"/>
    </source>
</evidence>